<feature type="transmembrane region" description="Helical" evidence="6">
    <location>
        <begin position="109"/>
        <end position="132"/>
    </location>
</feature>
<dbReference type="GO" id="GO:0005886">
    <property type="term" value="C:plasma membrane"/>
    <property type="evidence" value="ECO:0007669"/>
    <property type="project" value="UniProtKB-SubCell"/>
</dbReference>
<gene>
    <name evidence="8" type="ORF">DFJ64_3221</name>
</gene>
<feature type="transmembrane region" description="Helical" evidence="6">
    <location>
        <begin position="144"/>
        <end position="165"/>
    </location>
</feature>
<dbReference type="PANTHER" id="PTHR23514:SF13">
    <property type="entry name" value="INNER MEMBRANE PROTEIN YBJJ"/>
    <property type="match status" value="1"/>
</dbReference>
<dbReference type="CDD" id="cd17393">
    <property type="entry name" value="MFS_MosC_like"/>
    <property type="match status" value="1"/>
</dbReference>
<organism evidence="8 9">
    <name type="scientific">Thermasporomyces composti</name>
    <dbReference type="NCBI Taxonomy" id="696763"/>
    <lineage>
        <taxon>Bacteria</taxon>
        <taxon>Bacillati</taxon>
        <taxon>Actinomycetota</taxon>
        <taxon>Actinomycetes</taxon>
        <taxon>Propionibacteriales</taxon>
        <taxon>Nocardioidaceae</taxon>
        <taxon>Thermasporomyces</taxon>
    </lineage>
</organism>
<keyword evidence="9" id="KW-1185">Reference proteome</keyword>
<dbReference type="InterPro" id="IPR036259">
    <property type="entry name" value="MFS_trans_sf"/>
</dbReference>
<dbReference type="PANTHER" id="PTHR23514">
    <property type="entry name" value="BYPASS OF STOP CODON PROTEIN 6"/>
    <property type="match status" value="1"/>
</dbReference>
<feature type="domain" description="Major facilitator superfamily (MFS) profile" evidence="7">
    <location>
        <begin position="1"/>
        <end position="400"/>
    </location>
</feature>
<feature type="transmembrane region" description="Helical" evidence="6">
    <location>
        <begin position="346"/>
        <end position="368"/>
    </location>
</feature>
<dbReference type="AlphaFoldDB" id="A0A3D9VHT1"/>
<evidence type="ECO:0000256" key="4">
    <source>
        <dbReference type="ARBA" id="ARBA00023136"/>
    </source>
</evidence>
<keyword evidence="3 6" id="KW-1133">Transmembrane helix</keyword>
<dbReference type="GO" id="GO:0022857">
    <property type="term" value="F:transmembrane transporter activity"/>
    <property type="evidence" value="ECO:0007669"/>
    <property type="project" value="InterPro"/>
</dbReference>
<accession>A0A3D9VHT1</accession>
<evidence type="ECO:0000256" key="5">
    <source>
        <dbReference type="SAM" id="MobiDB-lite"/>
    </source>
</evidence>
<reference evidence="8 9" key="1">
    <citation type="submission" date="2018-08" db="EMBL/GenBank/DDBJ databases">
        <title>Sequencing the genomes of 1000 actinobacteria strains.</title>
        <authorList>
            <person name="Klenk H.-P."/>
        </authorList>
    </citation>
    <scope>NUCLEOTIDE SEQUENCE [LARGE SCALE GENOMIC DNA]</scope>
    <source>
        <strain evidence="8 9">DSM 22891</strain>
    </source>
</reference>
<feature type="transmembrane region" description="Helical" evidence="6">
    <location>
        <begin position="21"/>
        <end position="39"/>
    </location>
</feature>
<feature type="transmembrane region" description="Helical" evidence="6">
    <location>
        <begin position="59"/>
        <end position="78"/>
    </location>
</feature>
<dbReference type="InterPro" id="IPR011701">
    <property type="entry name" value="MFS"/>
</dbReference>
<keyword evidence="4 6" id="KW-0472">Membrane</keyword>
<dbReference type="RefSeq" id="WP_170152636.1">
    <property type="nucleotide sequence ID" value="NZ_QTUC01000001.1"/>
</dbReference>
<feature type="transmembrane region" description="Helical" evidence="6">
    <location>
        <begin position="374"/>
        <end position="395"/>
    </location>
</feature>
<feature type="region of interest" description="Disordered" evidence="5">
    <location>
        <begin position="403"/>
        <end position="447"/>
    </location>
</feature>
<protein>
    <submittedName>
        <fullName evidence="8">Fucose permease</fullName>
    </submittedName>
</protein>
<dbReference type="EMBL" id="QTUC01000001">
    <property type="protein sequence ID" value="REF37764.1"/>
    <property type="molecule type" value="Genomic_DNA"/>
</dbReference>
<proteinExistence type="predicted"/>
<feature type="transmembrane region" description="Helical" evidence="6">
    <location>
        <begin position="288"/>
        <end position="307"/>
    </location>
</feature>
<dbReference type="Gene3D" id="1.20.1250.20">
    <property type="entry name" value="MFS general substrate transporter like domains"/>
    <property type="match status" value="2"/>
</dbReference>
<evidence type="ECO:0000256" key="6">
    <source>
        <dbReference type="SAM" id="Phobius"/>
    </source>
</evidence>
<evidence type="ECO:0000313" key="8">
    <source>
        <dbReference type="EMBL" id="REF37764.1"/>
    </source>
</evidence>
<evidence type="ECO:0000256" key="1">
    <source>
        <dbReference type="ARBA" id="ARBA00004651"/>
    </source>
</evidence>
<evidence type="ECO:0000313" key="9">
    <source>
        <dbReference type="Proteomes" id="UP000256485"/>
    </source>
</evidence>
<name>A0A3D9VHT1_THECX</name>
<feature type="transmembrane region" description="Helical" evidence="6">
    <location>
        <begin position="171"/>
        <end position="197"/>
    </location>
</feature>
<feature type="transmembrane region" description="Helical" evidence="6">
    <location>
        <begin position="85"/>
        <end position="103"/>
    </location>
</feature>
<dbReference type="SUPFAM" id="SSF103473">
    <property type="entry name" value="MFS general substrate transporter"/>
    <property type="match status" value="1"/>
</dbReference>
<dbReference type="InterPro" id="IPR051788">
    <property type="entry name" value="MFS_Transporter"/>
</dbReference>
<feature type="transmembrane region" description="Helical" evidence="6">
    <location>
        <begin position="257"/>
        <end position="276"/>
    </location>
</feature>
<evidence type="ECO:0000256" key="3">
    <source>
        <dbReference type="ARBA" id="ARBA00022989"/>
    </source>
</evidence>
<dbReference type="Proteomes" id="UP000256485">
    <property type="component" value="Unassembled WGS sequence"/>
</dbReference>
<sequence>MSRRQADAGSSDTTPHGRRPYALASFFGLVGFLPANWLVRVPDVKEQVGASDSELGLALLSGSLGSLAALLVAGRLCLRLGPRRVLVPASALLSLLITLPGVAPSLHSLALALVLVGMAQATFTIAVNSSAVEMAAASGSPLMPTLHGVFSVGGLAGAAVGGVVAERMSPGAHLGIVGVLGLLVTAVAGPPLLRSALASGPADPRSSATPDSIPWARARWIVLLFGVIAACTAFAEFTNNNWATLHVRRDLGTSASVAAYCYACYAGAIAVGRFLGARLIRRLGETRVLCGGFLLAAVATVLTSWAGHLPGGLAVAFVAYVALGLGLANIYPIAISRAGVLGGPRGVSRIGVAANLGALSQAPLIGFLADRYGLPTALTTVAVLSVSAATLAFGLRAWSSGTRPRTPLADRPSSPGPAATRPSATDAASGLSGDPADVSSSAEKLQG</sequence>
<comment type="subcellular location">
    <subcellularLocation>
        <location evidence="1">Cell membrane</location>
        <topology evidence="1">Multi-pass membrane protein</topology>
    </subcellularLocation>
</comment>
<keyword evidence="2 6" id="KW-0812">Transmembrane</keyword>
<evidence type="ECO:0000259" key="7">
    <source>
        <dbReference type="PROSITE" id="PS50850"/>
    </source>
</evidence>
<dbReference type="InterPro" id="IPR020846">
    <property type="entry name" value="MFS_dom"/>
</dbReference>
<dbReference type="PROSITE" id="PS50850">
    <property type="entry name" value="MFS"/>
    <property type="match status" value="1"/>
</dbReference>
<evidence type="ECO:0000256" key="2">
    <source>
        <dbReference type="ARBA" id="ARBA00022692"/>
    </source>
</evidence>
<dbReference type="Pfam" id="PF07690">
    <property type="entry name" value="MFS_1"/>
    <property type="match status" value="2"/>
</dbReference>
<feature type="transmembrane region" description="Helical" evidence="6">
    <location>
        <begin position="218"/>
        <end position="237"/>
    </location>
</feature>
<feature type="transmembrane region" description="Helical" evidence="6">
    <location>
        <begin position="313"/>
        <end position="334"/>
    </location>
</feature>
<feature type="compositionally biased region" description="Polar residues" evidence="5">
    <location>
        <begin position="438"/>
        <end position="447"/>
    </location>
</feature>
<comment type="caution">
    <text evidence="8">The sequence shown here is derived from an EMBL/GenBank/DDBJ whole genome shotgun (WGS) entry which is preliminary data.</text>
</comment>